<gene>
    <name evidence="8" type="ORF">P153DRAFT_263613</name>
</gene>
<keyword evidence="6" id="KW-0732">Signal</keyword>
<feature type="signal peptide" evidence="6">
    <location>
        <begin position="1"/>
        <end position="17"/>
    </location>
</feature>
<protein>
    <recommendedName>
        <fullName evidence="7">Fatty acid hydroxylase domain-containing protein</fullName>
    </recommendedName>
</protein>
<accession>A0A6A6AGI2</accession>
<feature type="non-terminal residue" evidence="8">
    <location>
        <position position="311"/>
    </location>
</feature>
<evidence type="ECO:0000256" key="5">
    <source>
        <dbReference type="SAM" id="Phobius"/>
    </source>
</evidence>
<dbReference type="EMBL" id="ML977506">
    <property type="protein sequence ID" value="KAF2129541.1"/>
    <property type="molecule type" value="Genomic_DNA"/>
</dbReference>
<feature type="non-terminal residue" evidence="8">
    <location>
        <position position="1"/>
    </location>
</feature>
<dbReference type="GO" id="GO:0016491">
    <property type="term" value="F:oxidoreductase activity"/>
    <property type="evidence" value="ECO:0007669"/>
    <property type="project" value="InterPro"/>
</dbReference>
<dbReference type="Pfam" id="PF04116">
    <property type="entry name" value="FA_hydroxylase"/>
    <property type="match status" value="1"/>
</dbReference>
<dbReference type="RefSeq" id="XP_033523930.1">
    <property type="nucleotide sequence ID" value="XM_033662849.1"/>
</dbReference>
<keyword evidence="9" id="KW-1185">Reference proteome</keyword>
<comment type="subcellular location">
    <subcellularLocation>
        <location evidence="1">Membrane</location>
    </subcellularLocation>
</comment>
<organism evidence="8 9">
    <name type="scientific">Dothidotthia symphoricarpi CBS 119687</name>
    <dbReference type="NCBI Taxonomy" id="1392245"/>
    <lineage>
        <taxon>Eukaryota</taxon>
        <taxon>Fungi</taxon>
        <taxon>Dikarya</taxon>
        <taxon>Ascomycota</taxon>
        <taxon>Pezizomycotina</taxon>
        <taxon>Dothideomycetes</taxon>
        <taxon>Pleosporomycetidae</taxon>
        <taxon>Pleosporales</taxon>
        <taxon>Dothidotthiaceae</taxon>
        <taxon>Dothidotthia</taxon>
    </lineage>
</organism>
<proteinExistence type="predicted"/>
<dbReference type="GO" id="GO:0005506">
    <property type="term" value="F:iron ion binding"/>
    <property type="evidence" value="ECO:0007669"/>
    <property type="project" value="InterPro"/>
</dbReference>
<dbReference type="PANTHER" id="PTHR11863">
    <property type="entry name" value="STEROL DESATURASE"/>
    <property type="match status" value="1"/>
</dbReference>
<evidence type="ECO:0000313" key="8">
    <source>
        <dbReference type="EMBL" id="KAF2129541.1"/>
    </source>
</evidence>
<evidence type="ECO:0000256" key="2">
    <source>
        <dbReference type="ARBA" id="ARBA00022692"/>
    </source>
</evidence>
<keyword evidence="2 5" id="KW-0812">Transmembrane</keyword>
<dbReference type="GO" id="GO:0008610">
    <property type="term" value="P:lipid biosynthetic process"/>
    <property type="evidence" value="ECO:0007669"/>
    <property type="project" value="InterPro"/>
</dbReference>
<sequence>STLNLLFLSLTWTTIAASYSPLQLEFFAPLVLRLTLYVIPSLLCLAFDTAMPSLALEIKTHGLPQRNANKGGIRTVALWSFVNVLLGVGVQAGVEWGVTSGLGMRSLLVIKGSRWTFNHLPNPWMVGKHAVVALLARNILQYYIHTHVLHAPTPNTLSRWHKSWHHSIRTPYSLAANYDHPVCHLLHRFLPLYLPAIALRMHILTYLALTALFSLEETLVYSGYSVLPSTIMLRGMARRTDAHMMSEGQGNFGPTGVLDWWHGTTLGKDVIEDLRVEAEKHDVKDRAGSTVSGVAGKIKDRVGNGSGRGKK</sequence>
<dbReference type="AlphaFoldDB" id="A0A6A6AGI2"/>
<dbReference type="GeneID" id="54403281"/>
<evidence type="ECO:0000259" key="7">
    <source>
        <dbReference type="Pfam" id="PF04116"/>
    </source>
</evidence>
<evidence type="ECO:0000256" key="1">
    <source>
        <dbReference type="ARBA" id="ARBA00004370"/>
    </source>
</evidence>
<dbReference type="OrthoDB" id="408954at2759"/>
<name>A0A6A6AGI2_9PLEO</name>
<dbReference type="InterPro" id="IPR006694">
    <property type="entry name" value="Fatty_acid_hydroxylase"/>
</dbReference>
<evidence type="ECO:0000256" key="4">
    <source>
        <dbReference type="ARBA" id="ARBA00023136"/>
    </source>
</evidence>
<keyword evidence="4 5" id="KW-0472">Membrane</keyword>
<feature type="transmembrane region" description="Helical" evidence="5">
    <location>
        <begin position="26"/>
        <end position="47"/>
    </location>
</feature>
<dbReference type="GO" id="GO:0016020">
    <property type="term" value="C:membrane"/>
    <property type="evidence" value="ECO:0007669"/>
    <property type="project" value="UniProtKB-SubCell"/>
</dbReference>
<keyword evidence="3 5" id="KW-1133">Transmembrane helix</keyword>
<dbReference type="InterPro" id="IPR050307">
    <property type="entry name" value="Sterol_Desaturase_Related"/>
</dbReference>
<feature type="chain" id="PRO_5025531793" description="Fatty acid hydroxylase domain-containing protein" evidence="6">
    <location>
        <begin position="18"/>
        <end position="311"/>
    </location>
</feature>
<dbReference type="Proteomes" id="UP000799771">
    <property type="component" value="Unassembled WGS sequence"/>
</dbReference>
<evidence type="ECO:0000256" key="3">
    <source>
        <dbReference type="ARBA" id="ARBA00022989"/>
    </source>
</evidence>
<reference evidence="8" key="1">
    <citation type="journal article" date="2020" name="Stud. Mycol.">
        <title>101 Dothideomycetes genomes: a test case for predicting lifestyles and emergence of pathogens.</title>
        <authorList>
            <person name="Haridas S."/>
            <person name="Albert R."/>
            <person name="Binder M."/>
            <person name="Bloem J."/>
            <person name="Labutti K."/>
            <person name="Salamov A."/>
            <person name="Andreopoulos B."/>
            <person name="Baker S."/>
            <person name="Barry K."/>
            <person name="Bills G."/>
            <person name="Bluhm B."/>
            <person name="Cannon C."/>
            <person name="Castanera R."/>
            <person name="Culley D."/>
            <person name="Daum C."/>
            <person name="Ezra D."/>
            <person name="Gonzalez J."/>
            <person name="Henrissat B."/>
            <person name="Kuo A."/>
            <person name="Liang C."/>
            <person name="Lipzen A."/>
            <person name="Lutzoni F."/>
            <person name="Magnuson J."/>
            <person name="Mondo S."/>
            <person name="Nolan M."/>
            <person name="Ohm R."/>
            <person name="Pangilinan J."/>
            <person name="Park H.-J."/>
            <person name="Ramirez L."/>
            <person name="Alfaro M."/>
            <person name="Sun H."/>
            <person name="Tritt A."/>
            <person name="Yoshinaga Y."/>
            <person name="Zwiers L.-H."/>
            <person name="Turgeon B."/>
            <person name="Goodwin S."/>
            <person name="Spatafora J."/>
            <person name="Crous P."/>
            <person name="Grigoriev I."/>
        </authorList>
    </citation>
    <scope>NUCLEOTIDE SEQUENCE</scope>
    <source>
        <strain evidence="8">CBS 119687</strain>
    </source>
</reference>
<evidence type="ECO:0000313" key="9">
    <source>
        <dbReference type="Proteomes" id="UP000799771"/>
    </source>
</evidence>
<feature type="domain" description="Fatty acid hydroxylase" evidence="7">
    <location>
        <begin position="131"/>
        <end position="264"/>
    </location>
</feature>
<evidence type="ECO:0000256" key="6">
    <source>
        <dbReference type="SAM" id="SignalP"/>
    </source>
</evidence>